<organism evidence="3">
    <name type="scientific">Onchocerca flexuosa</name>
    <dbReference type="NCBI Taxonomy" id="387005"/>
    <lineage>
        <taxon>Eukaryota</taxon>
        <taxon>Metazoa</taxon>
        <taxon>Ecdysozoa</taxon>
        <taxon>Nematoda</taxon>
        <taxon>Chromadorea</taxon>
        <taxon>Rhabditida</taxon>
        <taxon>Spirurina</taxon>
        <taxon>Spiruromorpha</taxon>
        <taxon>Filarioidea</taxon>
        <taxon>Onchocercidae</taxon>
        <taxon>Onchocerca</taxon>
    </lineage>
</organism>
<reference evidence="1 2" key="2">
    <citation type="submission" date="2018-11" db="EMBL/GenBank/DDBJ databases">
        <authorList>
            <consortium name="Pathogen Informatics"/>
        </authorList>
    </citation>
    <scope>NUCLEOTIDE SEQUENCE [LARGE SCALE GENOMIC DNA]</scope>
</reference>
<dbReference type="STRING" id="387005.A0A183HQN5"/>
<protein>
    <submittedName>
        <fullName evidence="3">Kinesin motor domain-containing protein</fullName>
    </submittedName>
</protein>
<dbReference type="EMBL" id="UZAJ01012406">
    <property type="protein sequence ID" value="VDO63377.1"/>
    <property type="molecule type" value="Genomic_DNA"/>
</dbReference>
<name>A0A183HQN5_9BILA</name>
<keyword evidence="2" id="KW-1185">Reference proteome</keyword>
<dbReference type="WBParaSite" id="OFLC_0000979601-mRNA-1">
    <property type="protein sequence ID" value="OFLC_0000979601-mRNA-1"/>
    <property type="gene ID" value="OFLC_0000979601"/>
</dbReference>
<proteinExistence type="predicted"/>
<reference evidence="3" key="1">
    <citation type="submission" date="2016-06" db="UniProtKB">
        <authorList>
            <consortium name="WormBaseParasite"/>
        </authorList>
    </citation>
    <scope>IDENTIFICATION</scope>
</reference>
<evidence type="ECO:0000313" key="2">
    <source>
        <dbReference type="Proteomes" id="UP000267606"/>
    </source>
</evidence>
<accession>A0A183HQN5</accession>
<gene>
    <name evidence="1" type="ORF">OFLC_LOCUS9798</name>
</gene>
<evidence type="ECO:0000313" key="3">
    <source>
        <dbReference type="WBParaSite" id="OFLC_0000979601-mRNA-1"/>
    </source>
</evidence>
<dbReference type="Proteomes" id="UP000267606">
    <property type="component" value="Unassembled WGS sequence"/>
</dbReference>
<dbReference type="AlphaFoldDB" id="A0A183HQN5"/>
<sequence length="247" mass="27502">FEDINSYLCKFQKIIQRTKERELFIEKENALLNSKLETSVSQGGTESILLRPLLNRNQEQSGHSIYPTEELEIMKRISLDGSRNPSSDSLHDACTTDKLRNEKLRARFAALAADVENFECDLKPIRSKESFVKGPSLRLSGGDISPAVLFTPTVSHYSSSSVSSLPRIDEGKPVSIPNDETIANADDSFDKVDEQKKMMTAAIVYKSSESLKSSNLLCNTSEKHLRFASPICELAETDPSLENCSLH</sequence>
<evidence type="ECO:0000313" key="1">
    <source>
        <dbReference type="EMBL" id="VDO63377.1"/>
    </source>
</evidence>